<dbReference type="InterPro" id="IPR002182">
    <property type="entry name" value="NB-ARC"/>
</dbReference>
<evidence type="ECO:0000256" key="2">
    <source>
        <dbReference type="ARBA" id="ARBA00022741"/>
    </source>
</evidence>
<keyword evidence="1" id="KW-0677">Repeat</keyword>
<dbReference type="InterPro" id="IPR041118">
    <property type="entry name" value="Rx_N"/>
</dbReference>
<dbReference type="Pfam" id="PF00931">
    <property type="entry name" value="NB-ARC"/>
    <property type="match status" value="1"/>
</dbReference>
<dbReference type="Proteomes" id="UP001324115">
    <property type="component" value="Unassembled WGS sequence"/>
</dbReference>
<feature type="domain" description="Disease resistance protein winged helix" evidence="6">
    <location>
        <begin position="410"/>
        <end position="471"/>
    </location>
</feature>
<name>A0AAN7E3D5_QUERU</name>
<reference evidence="8 9" key="1">
    <citation type="journal article" date="2023" name="G3 (Bethesda)">
        <title>A haplotype-resolved chromosome-scale genome for Quercus rubra L. provides insights into the genetics of adaptive traits for red oak species.</title>
        <authorList>
            <person name="Kapoor B."/>
            <person name="Jenkins J."/>
            <person name="Schmutz J."/>
            <person name="Zhebentyayeva T."/>
            <person name="Kuelheim C."/>
            <person name="Coggeshall M."/>
            <person name="Heim C."/>
            <person name="Lasky J.R."/>
            <person name="Leites L."/>
            <person name="Islam-Faridi N."/>
            <person name="Romero-Severson J."/>
            <person name="DeLeo V.L."/>
            <person name="Lucas S.M."/>
            <person name="Lazic D."/>
            <person name="Gailing O."/>
            <person name="Carlson J."/>
            <person name="Staton M."/>
        </authorList>
    </citation>
    <scope>NUCLEOTIDE SEQUENCE [LARGE SCALE GENOMIC DNA]</scope>
    <source>
        <strain evidence="8">Pseudo-F2</strain>
    </source>
</reference>
<dbReference type="SUPFAM" id="SSF52058">
    <property type="entry name" value="L domain-like"/>
    <property type="match status" value="1"/>
</dbReference>
<feature type="domain" description="NB-ARC" evidence="4">
    <location>
        <begin position="158"/>
        <end position="318"/>
    </location>
</feature>
<proteinExistence type="predicted"/>
<dbReference type="SUPFAM" id="SSF52540">
    <property type="entry name" value="P-loop containing nucleoside triphosphate hydrolases"/>
    <property type="match status" value="1"/>
</dbReference>
<dbReference type="Gene3D" id="3.80.10.10">
    <property type="entry name" value="Ribonuclease Inhibitor"/>
    <property type="match status" value="1"/>
</dbReference>
<evidence type="ECO:0000259" key="5">
    <source>
        <dbReference type="Pfam" id="PF18052"/>
    </source>
</evidence>
<dbReference type="GO" id="GO:0043531">
    <property type="term" value="F:ADP binding"/>
    <property type="evidence" value="ECO:0007669"/>
    <property type="project" value="InterPro"/>
</dbReference>
<evidence type="ECO:0000313" key="8">
    <source>
        <dbReference type="EMBL" id="KAK4562466.1"/>
    </source>
</evidence>
<dbReference type="InterPro" id="IPR036388">
    <property type="entry name" value="WH-like_DNA-bd_sf"/>
</dbReference>
<dbReference type="Pfam" id="PF18052">
    <property type="entry name" value="Rx_N"/>
    <property type="match status" value="1"/>
</dbReference>
<evidence type="ECO:0000259" key="6">
    <source>
        <dbReference type="Pfam" id="PF23559"/>
    </source>
</evidence>
<dbReference type="InterPro" id="IPR055414">
    <property type="entry name" value="LRR_R13L4/SHOC2-like"/>
</dbReference>
<dbReference type="Gene3D" id="3.40.50.300">
    <property type="entry name" value="P-loop containing nucleotide triphosphate hydrolases"/>
    <property type="match status" value="1"/>
</dbReference>
<accession>A0AAN7E3D5</accession>
<sequence length="849" mass="98150">MADAVVSGVVKRIGDLLVQEGKFLSGLNLMQGLLKYADARKDESETVRRWVAEIRDLAYDADDIIATYALTVGTRKGGGMQKFIKRCSCILDEVITVHKVGSKIEDIKAKVSILRTNFREYGIRESMIEGGGSSSFNERKRGERQTFSHLDHDVVGFDDDLNKLVEFLLKEGEGNRVASICGMGGLGKTTLAKMVYNHPEVKKHFERRVWEEILIKVHSPTKEKRDEIQKLTDAEIVEKLREVQLQKKCLVIIDDIWDIETWNSLSDAFPSKNIGSKILLTSLNKEVPLHVDTEGFLYELQTLNKERSWELLQKIAISWRKDCVTNTNKPNIEKLGKEMIEYGGGLSLAVTVLGGLLAAKQTLDEWENVLKHIKSYIFKEDDLRVNKVLSLSYNDLPCHLKPCFLYLGHFPEDFKILIEELIQMWMGEGFISHILHEEDSEDTMEFEGEQYLWELMQRVETCRIHDLMRDFCISKAQQENFLQITKKNIHSMEGSQGHISKIRRLAITLKSNDDYLAGIKFNEYPYLRSLLYFVPPSEFHFKKSKLLRVLNIKNYKGKGLPKDIGHFIHLRFLSLKKSHINKVPSSHGNLRCLQTLDLQLTDYMVRMPNFFKEMKHLRHLYLPYNYRVSEILELCNLCNLQTLLNVGPETIKMPTGFRFNYLRILGFKYQYYHSALGLVPHVMQILSSGPHIYKLNVHYRIKKLLETHQFPPNLAELDLQYTYLEEDPMPTLEKLPNLKILCLFESTEKDMVCSKGGFPLLQYLLLKGLDKVEEWRVEEGVMPSLSHLEIFSYKKLKTIPDGLKSITTLRELEIKHMPKSFKDRLHKGGLGFDKVKHVPSLIFENCGKE</sequence>
<keyword evidence="3" id="KW-0611">Plant defense</keyword>
<dbReference type="PANTHER" id="PTHR23155">
    <property type="entry name" value="DISEASE RESISTANCE PROTEIN RP"/>
    <property type="match status" value="1"/>
</dbReference>
<dbReference type="Gene3D" id="1.10.8.430">
    <property type="entry name" value="Helical domain of apoptotic protease-activating factors"/>
    <property type="match status" value="1"/>
</dbReference>
<evidence type="ECO:0000259" key="4">
    <source>
        <dbReference type="Pfam" id="PF00931"/>
    </source>
</evidence>
<dbReference type="CDD" id="cd14798">
    <property type="entry name" value="RX-CC_like"/>
    <property type="match status" value="1"/>
</dbReference>
<dbReference type="AlphaFoldDB" id="A0AAN7E3D5"/>
<dbReference type="Gene3D" id="1.20.5.4130">
    <property type="match status" value="1"/>
</dbReference>
<dbReference type="Pfam" id="PF23559">
    <property type="entry name" value="WHD_DRP"/>
    <property type="match status" value="1"/>
</dbReference>
<comment type="caution">
    <text evidence="8">The sequence shown here is derived from an EMBL/GenBank/DDBJ whole genome shotgun (WGS) entry which is preliminary data.</text>
</comment>
<evidence type="ECO:0000256" key="3">
    <source>
        <dbReference type="ARBA" id="ARBA00022821"/>
    </source>
</evidence>
<keyword evidence="2" id="KW-0547">Nucleotide-binding</keyword>
<evidence type="ECO:0000259" key="7">
    <source>
        <dbReference type="Pfam" id="PF23598"/>
    </source>
</evidence>
<dbReference type="GO" id="GO:0098542">
    <property type="term" value="P:defense response to other organism"/>
    <property type="evidence" value="ECO:0007669"/>
    <property type="project" value="TreeGrafter"/>
</dbReference>
<dbReference type="InterPro" id="IPR027417">
    <property type="entry name" value="P-loop_NTPase"/>
</dbReference>
<feature type="domain" description="Disease resistance N-terminal" evidence="5">
    <location>
        <begin position="6"/>
        <end position="79"/>
    </location>
</feature>
<protein>
    <submittedName>
        <fullName evidence="8">Uncharacterized protein</fullName>
    </submittedName>
</protein>
<keyword evidence="9" id="KW-1185">Reference proteome</keyword>
<organism evidence="8 9">
    <name type="scientific">Quercus rubra</name>
    <name type="common">Northern red oak</name>
    <name type="synonym">Quercus borealis</name>
    <dbReference type="NCBI Taxonomy" id="3512"/>
    <lineage>
        <taxon>Eukaryota</taxon>
        <taxon>Viridiplantae</taxon>
        <taxon>Streptophyta</taxon>
        <taxon>Embryophyta</taxon>
        <taxon>Tracheophyta</taxon>
        <taxon>Spermatophyta</taxon>
        <taxon>Magnoliopsida</taxon>
        <taxon>eudicotyledons</taxon>
        <taxon>Gunneridae</taxon>
        <taxon>Pentapetalae</taxon>
        <taxon>rosids</taxon>
        <taxon>fabids</taxon>
        <taxon>Fagales</taxon>
        <taxon>Fagaceae</taxon>
        <taxon>Quercus</taxon>
    </lineage>
</organism>
<dbReference type="PRINTS" id="PR00364">
    <property type="entry name" value="DISEASERSIST"/>
</dbReference>
<dbReference type="FunFam" id="1.10.10.10:FF:000322">
    <property type="entry name" value="Probable disease resistance protein At1g63360"/>
    <property type="match status" value="1"/>
</dbReference>
<dbReference type="InterPro" id="IPR058922">
    <property type="entry name" value="WHD_DRP"/>
</dbReference>
<dbReference type="Gene3D" id="1.10.10.10">
    <property type="entry name" value="Winged helix-like DNA-binding domain superfamily/Winged helix DNA-binding domain"/>
    <property type="match status" value="1"/>
</dbReference>
<dbReference type="InterPro" id="IPR044974">
    <property type="entry name" value="Disease_R_plants"/>
</dbReference>
<dbReference type="PANTHER" id="PTHR23155:SF1185">
    <property type="entry name" value="DISEASE RESISTANCE RPP8-LIKE PROTEIN 3-RELATED"/>
    <property type="match status" value="1"/>
</dbReference>
<gene>
    <name evidence="8" type="ORF">RGQ29_005100</name>
</gene>
<dbReference type="InterPro" id="IPR032675">
    <property type="entry name" value="LRR_dom_sf"/>
</dbReference>
<evidence type="ECO:0000256" key="1">
    <source>
        <dbReference type="ARBA" id="ARBA00022737"/>
    </source>
</evidence>
<feature type="domain" description="Disease resistance R13L4/SHOC-2-like LRR" evidence="7">
    <location>
        <begin position="527"/>
        <end position="644"/>
    </location>
</feature>
<dbReference type="InterPro" id="IPR042197">
    <property type="entry name" value="Apaf_helical"/>
</dbReference>
<evidence type="ECO:0000313" key="9">
    <source>
        <dbReference type="Proteomes" id="UP001324115"/>
    </source>
</evidence>
<dbReference type="Pfam" id="PF23598">
    <property type="entry name" value="LRR_14"/>
    <property type="match status" value="1"/>
</dbReference>
<dbReference type="InterPro" id="IPR038005">
    <property type="entry name" value="RX-like_CC"/>
</dbReference>
<dbReference type="EMBL" id="JAXUIC010000011">
    <property type="protein sequence ID" value="KAK4562466.1"/>
    <property type="molecule type" value="Genomic_DNA"/>
</dbReference>